<name>A0A5M3N2M0_CONPW</name>
<organism evidence="1 2">
    <name type="scientific">Coniophora puteana (strain RWD-64-598)</name>
    <name type="common">Brown rot fungus</name>
    <dbReference type="NCBI Taxonomy" id="741705"/>
    <lineage>
        <taxon>Eukaryota</taxon>
        <taxon>Fungi</taxon>
        <taxon>Dikarya</taxon>
        <taxon>Basidiomycota</taxon>
        <taxon>Agaricomycotina</taxon>
        <taxon>Agaricomycetes</taxon>
        <taxon>Agaricomycetidae</taxon>
        <taxon>Boletales</taxon>
        <taxon>Coniophorineae</taxon>
        <taxon>Coniophoraceae</taxon>
        <taxon>Coniophora</taxon>
    </lineage>
</organism>
<dbReference type="KEGG" id="cput:CONPUDRAFT_142055"/>
<dbReference type="GeneID" id="19201698"/>
<accession>A0A5M3N2M0</accession>
<dbReference type="AlphaFoldDB" id="A0A5M3N2M0"/>
<dbReference type="RefSeq" id="XP_007764986.1">
    <property type="nucleotide sequence ID" value="XM_007766796.1"/>
</dbReference>
<evidence type="ECO:0000313" key="2">
    <source>
        <dbReference type="Proteomes" id="UP000053558"/>
    </source>
</evidence>
<keyword evidence="2" id="KW-1185">Reference proteome</keyword>
<gene>
    <name evidence="1" type="ORF">CONPUDRAFT_142055</name>
</gene>
<evidence type="ECO:0008006" key="3">
    <source>
        <dbReference type="Google" id="ProtNLM"/>
    </source>
</evidence>
<sequence>MVHSYSLSFLRVLLGPSLEAIVLYPGHLNKHLFTLAATMGVLCPRMKDFTWMSENPSAEEEAVISKLITSWPKLEDVTSFALDKDALQYLSSLPSLKSITVAIRRFSTPWTFHVPAFPNATSLKLVSPSTYTLSDIASFVGSLRASPAHFSAIAETAHPTSVSDLFEAIAGHLDKAKLETLSVNEKQSPDSLRLDMNMLKRIFHFRCLTRVHVDTYREVDLGGGDLLEMADAWPGLISFSINVGWGWRCRSRVTLRDVKAMLQRLPKLEMLALAVDCETVGLETLGDEQYGRFRVEREVEVQFLDSRIGTNFADIAAFLSDLFPGIEDRAALDCWSLPSAALEGLSKMHRALLIAEVAHAIAFHQLSKKDLVALARTCRLFCDPALDALWAELNDITPLLDCLPDGCIEREETIATSCRYHLRGPLTIEAWTTLRKYSSRVKIIDNLDSVDPYEDTIERIVNAEVLFALSCPPFSEHLFPKLQRLSWKSVFQSDCPLLRIMLGPSLRSLKIVPGHANPVVLGLAAITGVTCPNLQEFTFMHSTPSLGEEALISQVITSWRNLESLGCCALTDQAWFYLSTSPSLKKLSMNLRELPSRLVLHDPSFCNLDELRLLAPPGQSLSSIVSIIRATHWRPVEFLGGAYAASTDSISDLFSVLVSHFDKARLKCLRVDERDNEPGWLLGRGDLEHAFKFRNLSTVCINTHREVTLGGPDLLAMADAWPNLGTLQINDDWGWRVRSTVTLPDVRAMLRRLPKLEMISLAVDCETAELNTLSDEQYGKFRVERPFQAQFLDSRIGGNLADIAAFLSDLFPGIEDRAALDCWSLPPAALGGMRQDYEDYSERWDNMIGIMLTINQIKRLEKKRISEPSGLS</sequence>
<dbReference type="EMBL" id="JH711574">
    <property type="protein sequence ID" value="EIW85527.1"/>
    <property type="molecule type" value="Genomic_DNA"/>
</dbReference>
<evidence type="ECO:0000313" key="1">
    <source>
        <dbReference type="EMBL" id="EIW85527.1"/>
    </source>
</evidence>
<dbReference type="InterPro" id="IPR032675">
    <property type="entry name" value="LRR_dom_sf"/>
</dbReference>
<protein>
    <recommendedName>
        <fullName evidence="3">F-box domain-containing protein</fullName>
    </recommendedName>
</protein>
<dbReference type="Gene3D" id="3.80.10.10">
    <property type="entry name" value="Ribonuclease Inhibitor"/>
    <property type="match status" value="2"/>
</dbReference>
<proteinExistence type="predicted"/>
<reference evidence="2" key="1">
    <citation type="journal article" date="2012" name="Science">
        <title>The Paleozoic origin of enzymatic lignin decomposition reconstructed from 31 fungal genomes.</title>
        <authorList>
            <person name="Floudas D."/>
            <person name="Binder M."/>
            <person name="Riley R."/>
            <person name="Barry K."/>
            <person name="Blanchette R.A."/>
            <person name="Henrissat B."/>
            <person name="Martinez A.T."/>
            <person name="Otillar R."/>
            <person name="Spatafora J.W."/>
            <person name="Yadav J.S."/>
            <person name="Aerts A."/>
            <person name="Benoit I."/>
            <person name="Boyd A."/>
            <person name="Carlson A."/>
            <person name="Copeland A."/>
            <person name="Coutinho P.M."/>
            <person name="de Vries R.P."/>
            <person name="Ferreira P."/>
            <person name="Findley K."/>
            <person name="Foster B."/>
            <person name="Gaskell J."/>
            <person name="Glotzer D."/>
            <person name="Gorecki P."/>
            <person name="Heitman J."/>
            <person name="Hesse C."/>
            <person name="Hori C."/>
            <person name="Igarashi K."/>
            <person name="Jurgens J.A."/>
            <person name="Kallen N."/>
            <person name="Kersten P."/>
            <person name="Kohler A."/>
            <person name="Kuees U."/>
            <person name="Kumar T.K.A."/>
            <person name="Kuo A."/>
            <person name="LaButti K."/>
            <person name="Larrondo L.F."/>
            <person name="Lindquist E."/>
            <person name="Ling A."/>
            <person name="Lombard V."/>
            <person name="Lucas S."/>
            <person name="Lundell T."/>
            <person name="Martin R."/>
            <person name="McLaughlin D.J."/>
            <person name="Morgenstern I."/>
            <person name="Morin E."/>
            <person name="Murat C."/>
            <person name="Nagy L.G."/>
            <person name="Nolan M."/>
            <person name="Ohm R.A."/>
            <person name="Patyshakuliyeva A."/>
            <person name="Rokas A."/>
            <person name="Ruiz-Duenas F.J."/>
            <person name="Sabat G."/>
            <person name="Salamov A."/>
            <person name="Samejima M."/>
            <person name="Schmutz J."/>
            <person name="Slot J.C."/>
            <person name="St John F."/>
            <person name="Stenlid J."/>
            <person name="Sun H."/>
            <person name="Sun S."/>
            <person name="Syed K."/>
            <person name="Tsang A."/>
            <person name="Wiebenga A."/>
            <person name="Young D."/>
            <person name="Pisabarro A."/>
            <person name="Eastwood D.C."/>
            <person name="Martin F."/>
            <person name="Cullen D."/>
            <person name="Grigoriev I.V."/>
            <person name="Hibbett D.S."/>
        </authorList>
    </citation>
    <scope>NUCLEOTIDE SEQUENCE [LARGE SCALE GENOMIC DNA]</scope>
    <source>
        <strain evidence="2">RWD-64-598 SS2</strain>
    </source>
</reference>
<dbReference type="OrthoDB" id="3209747at2759"/>
<dbReference type="Proteomes" id="UP000053558">
    <property type="component" value="Unassembled WGS sequence"/>
</dbReference>
<comment type="caution">
    <text evidence="1">The sequence shown here is derived from an EMBL/GenBank/DDBJ whole genome shotgun (WGS) entry which is preliminary data.</text>
</comment>